<comment type="similarity">
    <text evidence="1">Belongs to the membrane fusion protein (MFP) (TC 8.A.1) family.</text>
</comment>
<dbReference type="Proteomes" id="UP000460751">
    <property type="component" value="Unassembled WGS sequence"/>
</dbReference>
<accession>A0A9X4YAA7</accession>
<dbReference type="AlphaFoldDB" id="A0A9X4YAA7"/>
<dbReference type="PANTHER" id="PTHR30469:SF11">
    <property type="entry name" value="BLL4320 PROTEIN"/>
    <property type="match status" value="1"/>
</dbReference>
<dbReference type="InterPro" id="IPR006143">
    <property type="entry name" value="RND_pump_MFP"/>
</dbReference>
<comment type="caution">
    <text evidence="4">The sequence shown here is derived from an EMBL/GenBank/DDBJ whole genome shotgun (WGS) entry which is preliminary data.</text>
</comment>
<dbReference type="Gene3D" id="2.40.50.100">
    <property type="match status" value="1"/>
</dbReference>
<keyword evidence="5" id="KW-1185">Reference proteome</keyword>
<evidence type="ECO:0000259" key="3">
    <source>
        <dbReference type="Pfam" id="PF25973"/>
    </source>
</evidence>
<dbReference type="Gene3D" id="2.40.30.170">
    <property type="match status" value="1"/>
</dbReference>
<dbReference type="Gene3D" id="2.40.420.20">
    <property type="match status" value="1"/>
</dbReference>
<dbReference type="EMBL" id="WMEX01000002">
    <property type="protein sequence ID" value="MYL26087.1"/>
    <property type="molecule type" value="Genomic_DNA"/>
</dbReference>
<evidence type="ECO:0000256" key="1">
    <source>
        <dbReference type="ARBA" id="ARBA00009477"/>
    </source>
</evidence>
<gene>
    <name evidence="4" type="ORF">GLW01_04685</name>
</gene>
<sequence>MGCLLLSFRADRMPSGTTRKQPGSLTMTDQWKRPRVLVALAVLAVALIIMRAWASTQTTADANDERLLPVSTSTPEAVDSFPQVTRHTGLVEPRRASTLAFEPEGRVARIEVREGDAVTQGQVLAVLDDRRLRASLKEVEGEIAATRASLDLARQEEERQRNLRRDGASTQRDVDRAEAERRRLEGQLQGLEGRRDRVQANLDDARLRAPFDGVVARRMVDQGDLVSTGTSAFRVLDPESLEARIGMPAGTAAAYSSGDRVSLRVGDQSLEGTVIERLPELDPARRTRTLRVALDAGAPVVPGQIAHLRHATEVSQSGHVLPESALTRARSGLWAVLVLEPDGEEAHRIRRVNVEWLYSHDGRVLVRGPLEAGMEVIDGGTHRVVPGQRVRIAEEGGDGD</sequence>
<dbReference type="GO" id="GO:1990281">
    <property type="term" value="C:efflux pump complex"/>
    <property type="evidence" value="ECO:0007669"/>
    <property type="project" value="TreeGrafter"/>
</dbReference>
<feature type="region of interest" description="Disordered" evidence="2">
    <location>
        <begin position="158"/>
        <end position="190"/>
    </location>
</feature>
<dbReference type="Pfam" id="PF25973">
    <property type="entry name" value="BSH_CzcB"/>
    <property type="match status" value="1"/>
</dbReference>
<feature type="compositionally biased region" description="Basic and acidic residues" evidence="2">
    <location>
        <begin position="158"/>
        <end position="185"/>
    </location>
</feature>
<name>A0A9X4YAA7_9GAMM</name>
<dbReference type="PANTHER" id="PTHR30469">
    <property type="entry name" value="MULTIDRUG RESISTANCE PROTEIN MDTA"/>
    <property type="match status" value="1"/>
</dbReference>
<feature type="domain" description="CzcB-like barrel-sandwich hybrid" evidence="3">
    <location>
        <begin position="104"/>
        <end position="237"/>
    </location>
</feature>
<organism evidence="4 5">
    <name type="scientific">Vreelandella halophila</name>
    <dbReference type="NCBI Taxonomy" id="86177"/>
    <lineage>
        <taxon>Bacteria</taxon>
        <taxon>Pseudomonadati</taxon>
        <taxon>Pseudomonadota</taxon>
        <taxon>Gammaproteobacteria</taxon>
        <taxon>Oceanospirillales</taxon>
        <taxon>Halomonadaceae</taxon>
        <taxon>Vreelandella</taxon>
    </lineage>
</organism>
<protein>
    <submittedName>
        <fullName evidence="4">Efflux RND transporter periplasmic adaptor subunit</fullName>
    </submittedName>
</protein>
<dbReference type="SUPFAM" id="SSF111369">
    <property type="entry name" value="HlyD-like secretion proteins"/>
    <property type="match status" value="1"/>
</dbReference>
<dbReference type="NCBIfam" id="TIGR01730">
    <property type="entry name" value="RND_mfp"/>
    <property type="match status" value="1"/>
</dbReference>
<dbReference type="InterPro" id="IPR058647">
    <property type="entry name" value="BSH_CzcB-like"/>
</dbReference>
<evidence type="ECO:0000313" key="5">
    <source>
        <dbReference type="Proteomes" id="UP000460751"/>
    </source>
</evidence>
<evidence type="ECO:0000256" key="2">
    <source>
        <dbReference type="SAM" id="MobiDB-lite"/>
    </source>
</evidence>
<evidence type="ECO:0000313" key="4">
    <source>
        <dbReference type="EMBL" id="MYL26087.1"/>
    </source>
</evidence>
<dbReference type="Gene3D" id="1.10.287.470">
    <property type="entry name" value="Helix hairpin bin"/>
    <property type="match status" value="1"/>
</dbReference>
<proteinExistence type="inferred from homology"/>
<dbReference type="GO" id="GO:0015562">
    <property type="term" value="F:efflux transmembrane transporter activity"/>
    <property type="evidence" value="ECO:0007669"/>
    <property type="project" value="TreeGrafter"/>
</dbReference>
<reference evidence="4 5" key="1">
    <citation type="submission" date="2019-11" db="EMBL/GenBank/DDBJ databases">
        <title>Genome sequences of 17 halophilic strains isolated from different environments.</title>
        <authorList>
            <person name="Furrow R.E."/>
        </authorList>
    </citation>
    <scope>NUCLEOTIDE SEQUENCE [LARGE SCALE GENOMIC DNA]</scope>
    <source>
        <strain evidence="4 5">22507_15_FS</strain>
    </source>
</reference>